<reference evidence="29" key="1">
    <citation type="submission" date="2025-08" db="UniProtKB">
        <authorList>
            <consortium name="Ensembl"/>
        </authorList>
    </citation>
    <scope>IDENTIFICATION</scope>
</reference>
<evidence type="ECO:0000259" key="28">
    <source>
        <dbReference type="PROSITE" id="PS51285"/>
    </source>
</evidence>
<evidence type="ECO:0000256" key="2">
    <source>
        <dbReference type="ARBA" id="ARBA00004496"/>
    </source>
</evidence>
<accession>A0A8C2HZ90</accession>
<dbReference type="CDD" id="cd01243">
    <property type="entry name" value="PH_MRCK"/>
    <property type="match status" value="1"/>
</dbReference>
<dbReference type="SMART" id="SM00036">
    <property type="entry name" value="CNH"/>
    <property type="match status" value="1"/>
</dbReference>
<dbReference type="PROSITE" id="PS50003">
    <property type="entry name" value="PH_DOMAIN"/>
    <property type="match status" value="1"/>
</dbReference>
<dbReference type="PANTHER" id="PTHR22988:SF31">
    <property type="entry name" value="SERINE_THREONINE-PROTEIN KINASE MRCK ALPHA"/>
    <property type="match status" value="1"/>
</dbReference>
<dbReference type="Pfam" id="PF15796">
    <property type="entry name" value="KELK"/>
    <property type="match status" value="1"/>
</dbReference>
<evidence type="ECO:0000256" key="7">
    <source>
        <dbReference type="ARBA" id="ARBA00022527"/>
    </source>
</evidence>
<dbReference type="PANTHER" id="PTHR22988">
    <property type="entry name" value="MYOTONIC DYSTROPHY S/T KINASE-RELATED"/>
    <property type="match status" value="1"/>
</dbReference>
<dbReference type="InterPro" id="IPR017892">
    <property type="entry name" value="Pkinase_C"/>
</dbReference>
<feature type="region of interest" description="Disordered" evidence="22">
    <location>
        <begin position="632"/>
        <end position="651"/>
    </location>
</feature>
<dbReference type="GO" id="GO:0030027">
    <property type="term" value="C:lamellipodium"/>
    <property type="evidence" value="ECO:0007669"/>
    <property type="project" value="UniProtKB-SubCell"/>
</dbReference>
<evidence type="ECO:0000256" key="18">
    <source>
        <dbReference type="ARBA" id="ARBA00047899"/>
    </source>
</evidence>
<dbReference type="Proteomes" id="UP000694701">
    <property type="component" value="Unplaced"/>
</dbReference>
<dbReference type="PROSITE" id="PS50081">
    <property type="entry name" value="ZF_DAG_PE_2"/>
    <property type="match status" value="1"/>
</dbReference>
<name>A0A8C2HZ90_CYPCA</name>
<dbReference type="PROSITE" id="PS00108">
    <property type="entry name" value="PROTEIN_KINASE_ST"/>
    <property type="match status" value="1"/>
</dbReference>
<feature type="region of interest" description="Disordered" evidence="22">
    <location>
        <begin position="1631"/>
        <end position="1741"/>
    </location>
</feature>
<dbReference type="EC" id="2.7.11.1" evidence="5"/>
<keyword evidence="9" id="KW-0808">Transferase</keyword>
<proteinExistence type="inferred from homology"/>
<keyword evidence="7" id="KW-0723">Serine/threonine-protein kinase</keyword>
<keyword evidence="6" id="KW-0963">Cytoplasm</keyword>
<dbReference type="InterPro" id="IPR001180">
    <property type="entry name" value="CNH_dom"/>
</dbReference>
<dbReference type="InterPro" id="IPR057529">
    <property type="entry name" value="MRCK/ROCK_PH"/>
</dbReference>
<evidence type="ECO:0000256" key="20">
    <source>
        <dbReference type="PROSITE-ProRule" id="PRU10141"/>
    </source>
</evidence>
<evidence type="ECO:0000256" key="16">
    <source>
        <dbReference type="ARBA" id="ARBA00023054"/>
    </source>
</evidence>
<evidence type="ECO:0000256" key="1">
    <source>
        <dbReference type="ARBA" id="ARBA00001946"/>
    </source>
</evidence>
<dbReference type="Pfam" id="PF00433">
    <property type="entry name" value="Pkinase_C"/>
    <property type="match status" value="1"/>
</dbReference>
<evidence type="ECO:0000259" key="27">
    <source>
        <dbReference type="PROSITE" id="PS50219"/>
    </source>
</evidence>
<keyword evidence="14" id="KW-0862">Zinc</keyword>
<dbReference type="GO" id="GO:0004674">
    <property type="term" value="F:protein serine/threonine kinase activity"/>
    <property type="evidence" value="ECO:0007669"/>
    <property type="project" value="UniProtKB-KW"/>
</dbReference>
<dbReference type="CDD" id="cd00132">
    <property type="entry name" value="CRIB"/>
    <property type="match status" value="1"/>
</dbReference>
<keyword evidence="8" id="KW-0597">Phosphoprotein</keyword>
<dbReference type="GO" id="GO:0005737">
    <property type="term" value="C:cytoplasm"/>
    <property type="evidence" value="ECO:0007669"/>
    <property type="project" value="UniProtKB-SubCell"/>
</dbReference>
<dbReference type="SUPFAM" id="SSF50729">
    <property type="entry name" value="PH domain-like"/>
    <property type="match status" value="1"/>
</dbReference>
<dbReference type="InterPro" id="IPR050839">
    <property type="entry name" value="Rho-assoc_Ser/Thr_Kinase"/>
</dbReference>
<evidence type="ECO:0000256" key="22">
    <source>
        <dbReference type="SAM" id="MobiDB-lite"/>
    </source>
</evidence>
<evidence type="ECO:0000256" key="8">
    <source>
        <dbReference type="ARBA" id="ARBA00022553"/>
    </source>
</evidence>
<organism evidence="29 30">
    <name type="scientific">Cyprinus carpio</name>
    <name type="common">Common carp</name>
    <dbReference type="NCBI Taxonomy" id="7962"/>
    <lineage>
        <taxon>Eukaryota</taxon>
        <taxon>Metazoa</taxon>
        <taxon>Chordata</taxon>
        <taxon>Craniata</taxon>
        <taxon>Vertebrata</taxon>
        <taxon>Euteleostomi</taxon>
        <taxon>Actinopterygii</taxon>
        <taxon>Neopterygii</taxon>
        <taxon>Teleostei</taxon>
        <taxon>Ostariophysi</taxon>
        <taxon>Cypriniformes</taxon>
        <taxon>Cyprinidae</taxon>
        <taxon>Cyprininae</taxon>
        <taxon>Cyprinus</taxon>
    </lineage>
</organism>
<feature type="domain" description="AGC-kinase C-terminal" evidence="28">
    <location>
        <begin position="344"/>
        <end position="414"/>
    </location>
</feature>
<protein>
    <recommendedName>
        <fullName evidence="5">non-specific serine/threonine protein kinase</fullName>
        <ecNumber evidence="5">2.7.11.1</ecNumber>
    </recommendedName>
</protein>
<comment type="cofactor">
    <cofactor evidence="1">
        <name>Mg(2+)</name>
        <dbReference type="ChEBI" id="CHEBI:18420"/>
    </cofactor>
</comment>
<evidence type="ECO:0000259" key="23">
    <source>
        <dbReference type="PROSITE" id="PS50003"/>
    </source>
</evidence>
<dbReference type="FunFam" id="3.30.60.20:FF:000005">
    <property type="entry name" value="Non-specific serine/threonine protein kinase"/>
    <property type="match status" value="1"/>
</dbReference>
<dbReference type="Ensembl" id="ENSCCRT00020079124.1">
    <property type="protein sequence ID" value="ENSCCRP00020072056.1"/>
    <property type="gene ID" value="ENSCCRG00020015465.1"/>
</dbReference>
<dbReference type="InterPro" id="IPR000961">
    <property type="entry name" value="AGC-kinase_C"/>
</dbReference>
<sequence length="1741" mass="197919">MSGEVRLKKLEKLILDGPSQSTGQCFSVETLLDILVCLYDECNNSPLRREKNVLEFLDWAKPFTSKVKQMRLHKEDFEILKVIGRGAFGEVAVVKVKNTDKVFAMKILNKWEMLKRAETACFREERDVLVNGDSQWITTLHYAFQDENNLYLVMDYYVGGDLLTLLSKFEDRLPEDMAKFYLAEMVLAVDSVHQLHYVHRDIKPDNILMDMNGHIRLADFGSCLKLMGDGTVQSSVAVGTPDYISPEILQAMEDGKGKYGPECDWWSLGVCMYEMLYGETPFYAESLVETYGKIMNHKERFQFPLQVTDVSEEAKDLIRRLICSREHRLGQNGIDDFKQHPFFTGIDWDNIRTCEAPYIPEVSSPTDTSNFDVDDDCLKNCETLPPPSHTAFSGHHLPFVGFTYTSKCTLSDRGCLRESMGPPQVDADLQRSLEESLASEAYERRIRRLEQEKTELTRKLQESTQTVQALQYPDSDAPVNANKEVEIRSLKSEINILKKQIADSGQLEQQLEEASTVRRDLEDSSKVIRSLEKQLKSVTQEKDDLHKELLELAEKVKAQGKELKEAHSQKKMAIEEFSELNEQLSDLRSQKQRLSRQFRDKEEETEGISQKLEALRLEIRKAERMRKELEAQAEEQAAEAQKERKLRERTEQYSRQLEEELEGMKLKQAGPPHAAASSDQQQELMRIRAELDKKNVQYEEELCRRETLHSSELKGLKKELHDAEGQHLTLQKEILMLKDKLEKTRRESQTERVEFETEHKQKYDRERAHLTDENKKLASEVEKLSSMYEQLSSSHRLLEEEMRELADKKESVAHWEAQITEIIQWVSDEKDARGYLQALATKMTEELEGLRSTSLGARGTDMPWKMRRFAKLDMSARLELQSALDAEIRAKQSIQDELNKVKASSIATECKLQDSESRNQELLAEIERLRKETEELRLRRGVKHQDSQNSFLAFLNAPTSALDQFDLDSADFTPSNTPSRDEDSRSRRISRSRSPSSASDMELICCYFFYFFCEPKAHQFSVKTFTVPTKCAQCTSLMVGLIRQGCICEVCNFSCHVTCADKAPSVCPVAPDQTKGKLGIDTQRGIGTAYEGHLRIPKPTGVKKGWQRVLAVVCDFKLFLYELGEGKGAQPGVIVNQVIDMRDEEFSASSVLESDVIHANKKDIPCIFRVRAYMQFVISHSFFLTMVTASQLSASSSQKTCILILADNEQERSKWVCALNELHRILRKNKLKERFVYVPKEAYDSTLPLIKTTQTAAIIDHERVALGNEEGLFVIHVTKDEIVRVGDIKKVHHVELMPTEHLMAVISGRNRQVCLVPMAGLDGREIGKNKVADTKNCQALVSGVVRNSTCFCLAIKRQISCYEVNKSKSRYCHLVDIQAPGTVQWMALFGQQLCVGYQAGFMRCSLHGDAPPVSLLHPDDPTLAFIRADNLDALCAVEISNKELLLCFSKIAVYVDTHGRRSRQQELMWPAMPTTCCYNAPYLSVYSENAVDVFDVNTMEWIQTIPLKKVRPLNMDGSLNLLGLETVRLIYFRNKTAEGDELVVPEVCDNSRKQMVRSMSNKRRFSFRIPEEERLQQRRDMLKDPEKRNKLISNPMNFNHVAHMGPGDGMQILRDLPMNVCAQDNRAGFSGSVSIPSITKNRAEPGRSMSASSGLGMRSSSQNGSALRRELSSSSYSSKRQTMTSPSESSLSSGGGMDVGEAPLSQFDREVSRDSGIFITSSHQSQISPSLPIRPGKVEHL</sequence>
<dbReference type="SMART" id="SM00133">
    <property type="entry name" value="S_TK_X"/>
    <property type="match status" value="1"/>
</dbReference>
<dbReference type="FunFam" id="3.30.200.20:FF:001055">
    <property type="entry name" value="Serine/threonine-protein kinase MRCK beta"/>
    <property type="match status" value="1"/>
</dbReference>
<dbReference type="InterPro" id="IPR002219">
    <property type="entry name" value="PKC_DAG/PE"/>
</dbReference>
<keyword evidence="15 20" id="KW-0067">ATP-binding</keyword>
<evidence type="ECO:0000313" key="29">
    <source>
        <dbReference type="Ensembl" id="ENSCCRP00020072056.1"/>
    </source>
</evidence>
<dbReference type="Pfam" id="PF00780">
    <property type="entry name" value="CNH"/>
    <property type="match status" value="1"/>
</dbReference>
<dbReference type="InterPro" id="IPR031597">
    <property type="entry name" value="KELK"/>
</dbReference>
<keyword evidence="16 21" id="KW-0175">Coiled coil</keyword>
<dbReference type="SMART" id="SM00109">
    <property type="entry name" value="C1"/>
    <property type="match status" value="1"/>
</dbReference>
<comment type="catalytic activity">
    <reaction evidence="19">
        <text>L-seryl-[protein] + ATP = O-phospho-L-seryl-[protein] + ADP + H(+)</text>
        <dbReference type="Rhea" id="RHEA:17989"/>
        <dbReference type="Rhea" id="RHEA-COMP:9863"/>
        <dbReference type="Rhea" id="RHEA-COMP:11604"/>
        <dbReference type="ChEBI" id="CHEBI:15378"/>
        <dbReference type="ChEBI" id="CHEBI:29999"/>
        <dbReference type="ChEBI" id="CHEBI:30616"/>
        <dbReference type="ChEBI" id="CHEBI:83421"/>
        <dbReference type="ChEBI" id="CHEBI:456216"/>
        <dbReference type="EC" id="2.7.11.1"/>
    </reaction>
</comment>
<evidence type="ECO:0000256" key="10">
    <source>
        <dbReference type="ARBA" id="ARBA00022723"/>
    </source>
</evidence>
<keyword evidence="10" id="KW-0479">Metal-binding</keyword>
<keyword evidence="13" id="KW-0418">Kinase</keyword>
<feature type="binding site" evidence="20">
    <location>
        <position position="106"/>
    </location>
    <ligand>
        <name>ATP</name>
        <dbReference type="ChEBI" id="CHEBI:30616"/>
    </ligand>
</feature>
<dbReference type="PROSITE" id="PS50011">
    <property type="entry name" value="PROTEIN_KINASE_DOM"/>
    <property type="match status" value="1"/>
</dbReference>
<dbReference type="Pfam" id="PF00069">
    <property type="entry name" value="Pkinase"/>
    <property type="match status" value="1"/>
</dbReference>
<dbReference type="InterPro" id="IPR000719">
    <property type="entry name" value="Prot_kinase_dom"/>
</dbReference>
<dbReference type="GO" id="GO:0042641">
    <property type="term" value="C:actomyosin"/>
    <property type="evidence" value="ECO:0007669"/>
    <property type="project" value="TreeGrafter"/>
</dbReference>
<evidence type="ECO:0000256" key="11">
    <source>
        <dbReference type="ARBA" id="ARBA00022741"/>
    </source>
</evidence>
<dbReference type="Gene3D" id="3.30.60.20">
    <property type="match status" value="1"/>
</dbReference>
<dbReference type="InterPro" id="IPR014930">
    <property type="entry name" value="Myotonic_dystrophy_kinase_coil"/>
</dbReference>
<dbReference type="Gene3D" id="2.30.29.30">
    <property type="entry name" value="Pleckstrin-homology domain (PH domain)/Phosphotyrosine-binding domain (PTB)"/>
    <property type="match status" value="1"/>
</dbReference>
<dbReference type="PROSITE" id="PS50108">
    <property type="entry name" value="CRIB"/>
    <property type="match status" value="1"/>
</dbReference>
<dbReference type="GO" id="GO:0008270">
    <property type="term" value="F:zinc ion binding"/>
    <property type="evidence" value="ECO:0007669"/>
    <property type="project" value="UniProtKB-KW"/>
</dbReference>
<evidence type="ECO:0000256" key="19">
    <source>
        <dbReference type="ARBA" id="ARBA00048679"/>
    </source>
</evidence>
<dbReference type="PROSITE" id="PS00107">
    <property type="entry name" value="PROTEIN_KINASE_ATP"/>
    <property type="match status" value="1"/>
</dbReference>
<evidence type="ECO:0000256" key="13">
    <source>
        <dbReference type="ARBA" id="ARBA00022777"/>
    </source>
</evidence>
<dbReference type="InterPro" id="IPR046349">
    <property type="entry name" value="C1-like_sf"/>
</dbReference>
<feature type="domain" description="Protein kinase" evidence="24">
    <location>
        <begin position="77"/>
        <end position="343"/>
    </location>
</feature>
<comment type="similarity">
    <text evidence="4">Belongs to the protein kinase superfamily. AGC Ser/Thr protein kinase family. DMPK subfamily.</text>
</comment>
<dbReference type="SUPFAM" id="SSF57889">
    <property type="entry name" value="Cysteine-rich domain"/>
    <property type="match status" value="1"/>
</dbReference>
<evidence type="ECO:0000259" key="24">
    <source>
        <dbReference type="PROSITE" id="PS50011"/>
    </source>
</evidence>
<dbReference type="InterPro" id="IPR000095">
    <property type="entry name" value="CRIB_dom"/>
</dbReference>
<feature type="coiled-coil region" evidence="21">
    <location>
        <begin position="912"/>
        <end position="939"/>
    </location>
</feature>
<keyword evidence="12" id="KW-0863">Zinc-finger</keyword>
<evidence type="ECO:0000256" key="17">
    <source>
        <dbReference type="ARBA" id="ARBA00023273"/>
    </source>
</evidence>
<evidence type="ECO:0000259" key="26">
    <source>
        <dbReference type="PROSITE" id="PS50108"/>
    </source>
</evidence>
<feature type="domain" description="CRIB" evidence="26">
    <location>
        <begin position="1592"/>
        <end position="1605"/>
    </location>
</feature>
<feature type="domain" description="Phorbol-ester/DAG-type" evidence="25">
    <location>
        <begin position="1017"/>
        <end position="1067"/>
    </location>
</feature>
<evidence type="ECO:0000256" key="6">
    <source>
        <dbReference type="ARBA" id="ARBA00022490"/>
    </source>
</evidence>
<dbReference type="InterPro" id="IPR011009">
    <property type="entry name" value="Kinase-like_dom_sf"/>
</dbReference>
<dbReference type="InterPro" id="IPR008271">
    <property type="entry name" value="Ser/Thr_kinase_AS"/>
</dbReference>
<dbReference type="FunFam" id="3.30.200.20:FF:001044">
    <property type="entry name" value="Serine/threonine-protein kinase MRCK beta"/>
    <property type="match status" value="1"/>
</dbReference>
<feature type="domain" description="CNH" evidence="27">
    <location>
        <begin position="1249"/>
        <end position="1520"/>
    </location>
</feature>
<dbReference type="InterPro" id="IPR011993">
    <property type="entry name" value="PH-like_dom_sf"/>
</dbReference>
<dbReference type="SUPFAM" id="SSF56112">
    <property type="entry name" value="Protein kinase-like (PK-like)"/>
    <property type="match status" value="1"/>
</dbReference>
<evidence type="ECO:0000313" key="30">
    <source>
        <dbReference type="Proteomes" id="UP000694701"/>
    </source>
</evidence>
<feature type="compositionally biased region" description="Basic and acidic residues" evidence="22">
    <location>
        <begin position="640"/>
        <end position="651"/>
    </location>
</feature>
<feature type="compositionally biased region" description="Low complexity" evidence="22">
    <location>
        <begin position="1646"/>
        <end position="1661"/>
    </location>
</feature>
<evidence type="ECO:0000256" key="12">
    <source>
        <dbReference type="ARBA" id="ARBA00022771"/>
    </source>
</evidence>
<evidence type="ECO:0000256" key="9">
    <source>
        <dbReference type="ARBA" id="ARBA00022679"/>
    </source>
</evidence>
<dbReference type="SMART" id="SM00220">
    <property type="entry name" value="S_TKc"/>
    <property type="match status" value="1"/>
</dbReference>
<feature type="domain" description="PH" evidence="23">
    <location>
        <begin position="1087"/>
        <end position="1224"/>
    </location>
</feature>
<dbReference type="FunFam" id="1.20.5.340:FF:000010">
    <property type="entry name" value="Non-specific serine/threonine protein kinase"/>
    <property type="match status" value="1"/>
</dbReference>
<dbReference type="PROSITE" id="PS50219">
    <property type="entry name" value="CNH"/>
    <property type="match status" value="1"/>
</dbReference>
<comment type="subcellular location">
    <subcellularLocation>
        <location evidence="3">Cell projection</location>
        <location evidence="3">Lamellipodium</location>
    </subcellularLocation>
    <subcellularLocation>
        <location evidence="2">Cytoplasm</location>
    </subcellularLocation>
</comment>
<dbReference type="Pfam" id="PF00130">
    <property type="entry name" value="C1_1"/>
    <property type="match status" value="1"/>
</dbReference>
<comment type="catalytic activity">
    <reaction evidence="18">
        <text>L-threonyl-[protein] + ATP = O-phospho-L-threonyl-[protein] + ADP + H(+)</text>
        <dbReference type="Rhea" id="RHEA:46608"/>
        <dbReference type="Rhea" id="RHEA-COMP:11060"/>
        <dbReference type="Rhea" id="RHEA-COMP:11605"/>
        <dbReference type="ChEBI" id="CHEBI:15378"/>
        <dbReference type="ChEBI" id="CHEBI:30013"/>
        <dbReference type="ChEBI" id="CHEBI:30616"/>
        <dbReference type="ChEBI" id="CHEBI:61977"/>
        <dbReference type="ChEBI" id="CHEBI:456216"/>
        <dbReference type="EC" id="2.7.11.1"/>
    </reaction>
</comment>
<dbReference type="PROSITE" id="PS00479">
    <property type="entry name" value="ZF_DAG_PE_1"/>
    <property type="match status" value="1"/>
</dbReference>
<feature type="region of interest" description="Disordered" evidence="22">
    <location>
        <begin position="588"/>
        <end position="607"/>
    </location>
</feature>
<dbReference type="Pfam" id="PF25346">
    <property type="entry name" value="PH_MRCK"/>
    <property type="match status" value="1"/>
</dbReference>
<feature type="region of interest" description="Disordered" evidence="22">
    <location>
        <begin position="969"/>
        <end position="994"/>
    </location>
</feature>
<feature type="compositionally biased region" description="Polar residues" evidence="22">
    <location>
        <begin position="1631"/>
        <end position="1640"/>
    </location>
</feature>
<evidence type="ECO:0000256" key="4">
    <source>
        <dbReference type="ARBA" id="ARBA00005719"/>
    </source>
</evidence>
<keyword evidence="17" id="KW-0966">Cell projection</keyword>
<dbReference type="SMART" id="SM00233">
    <property type="entry name" value="PH"/>
    <property type="match status" value="1"/>
</dbReference>
<dbReference type="Gene3D" id="1.10.510.10">
    <property type="entry name" value="Transferase(Phosphotransferase) domain 1"/>
    <property type="match status" value="1"/>
</dbReference>
<dbReference type="Gene3D" id="1.20.5.340">
    <property type="match status" value="1"/>
</dbReference>
<dbReference type="PROSITE" id="PS51285">
    <property type="entry name" value="AGC_KINASE_CTER"/>
    <property type="match status" value="1"/>
</dbReference>
<evidence type="ECO:0000256" key="3">
    <source>
        <dbReference type="ARBA" id="ARBA00004510"/>
    </source>
</evidence>
<dbReference type="FunFam" id="1.10.510.10:FF:000014">
    <property type="entry name" value="Non-specific serine/threonine protein kinase"/>
    <property type="match status" value="1"/>
</dbReference>
<evidence type="ECO:0000256" key="21">
    <source>
        <dbReference type="SAM" id="Coils"/>
    </source>
</evidence>
<evidence type="ECO:0000256" key="15">
    <source>
        <dbReference type="ARBA" id="ARBA00022840"/>
    </source>
</evidence>
<dbReference type="InterPro" id="IPR017441">
    <property type="entry name" value="Protein_kinase_ATP_BS"/>
</dbReference>
<dbReference type="GO" id="GO:0031032">
    <property type="term" value="P:actomyosin structure organization"/>
    <property type="evidence" value="ECO:0007669"/>
    <property type="project" value="TreeGrafter"/>
</dbReference>
<dbReference type="InterPro" id="IPR001849">
    <property type="entry name" value="PH_domain"/>
</dbReference>
<dbReference type="GO" id="GO:0005524">
    <property type="term" value="F:ATP binding"/>
    <property type="evidence" value="ECO:0007669"/>
    <property type="project" value="UniProtKB-UniRule"/>
</dbReference>
<keyword evidence="11 20" id="KW-0547">Nucleotide-binding</keyword>
<evidence type="ECO:0000259" key="25">
    <source>
        <dbReference type="PROSITE" id="PS50081"/>
    </source>
</evidence>
<evidence type="ECO:0000256" key="5">
    <source>
        <dbReference type="ARBA" id="ARBA00012513"/>
    </source>
</evidence>
<dbReference type="Pfam" id="PF08826">
    <property type="entry name" value="DMPK_coil"/>
    <property type="match status" value="1"/>
</dbReference>
<feature type="compositionally biased region" description="Polar residues" evidence="22">
    <location>
        <begin position="1718"/>
        <end position="1729"/>
    </location>
</feature>
<evidence type="ECO:0000256" key="14">
    <source>
        <dbReference type="ARBA" id="ARBA00022833"/>
    </source>
</evidence>
<dbReference type="Gene3D" id="3.30.200.20">
    <property type="entry name" value="Phosphorylase Kinase, domain 1"/>
    <property type="match status" value="1"/>
</dbReference>
<dbReference type="SMART" id="SM00285">
    <property type="entry name" value="PBD"/>
    <property type="match status" value="1"/>
</dbReference>